<keyword evidence="6" id="KW-0812">Transmembrane</keyword>
<dbReference type="SMART" id="SM00338">
    <property type="entry name" value="BRLZ"/>
    <property type="match status" value="1"/>
</dbReference>
<dbReference type="InterPro" id="IPR047229">
    <property type="entry name" value="NFIL3-like"/>
</dbReference>
<dbReference type="GO" id="GO:0003700">
    <property type="term" value="F:DNA-binding transcription factor activity"/>
    <property type="evidence" value="ECO:0007669"/>
    <property type="project" value="InterPro"/>
</dbReference>
<evidence type="ECO:0000256" key="4">
    <source>
        <dbReference type="ARBA" id="ARBA00023163"/>
    </source>
</evidence>
<feature type="domain" description="BZIP" evidence="7">
    <location>
        <begin position="49"/>
        <end position="95"/>
    </location>
</feature>
<keyword evidence="3" id="KW-0238">DNA-binding</keyword>
<evidence type="ECO:0000256" key="2">
    <source>
        <dbReference type="ARBA" id="ARBA00023015"/>
    </source>
</evidence>
<dbReference type="FunFam" id="1.20.5.170:FF:000025">
    <property type="entry name" value="nuclear factor interleukin-3-regulated protein-like"/>
    <property type="match status" value="1"/>
</dbReference>
<keyword evidence="4" id="KW-0804">Transcription</keyword>
<evidence type="ECO:0000256" key="6">
    <source>
        <dbReference type="SAM" id="Phobius"/>
    </source>
</evidence>
<keyword evidence="6" id="KW-1133">Transmembrane helix</keyword>
<reference evidence="8" key="2">
    <citation type="submission" date="2025-09" db="UniProtKB">
        <authorList>
            <consortium name="Ensembl"/>
        </authorList>
    </citation>
    <scope>IDENTIFICATION</scope>
</reference>
<keyword evidence="9" id="KW-1185">Reference proteome</keyword>
<dbReference type="InterPro" id="IPR004827">
    <property type="entry name" value="bZIP"/>
</dbReference>
<comment type="similarity">
    <text evidence="1">Belongs to the bZIP family. NFIL3 subfamily.</text>
</comment>
<dbReference type="PROSITE" id="PS00036">
    <property type="entry name" value="BZIP_BASIC"/>
    <property type="match status" value="1"/>
</dbReference>
<evidence type="ECO:0000313" key="8">
    <source>
        <dbReference type="Ensembl" id="ENSHCOP00000017462.1"/>
    </source>
</evidence>
<dbReference type="PANTHER" id="PTHR15284:SF0">
    <property type="entry name" value="GH23983P"/>
    <property type="match status" value="1"/>
</dbReference>
<evidence type="ECO:0000256" key="5">
    <source>
        <dbReference type="ARBA" id="ARBA00023242"/>
    </source>
</evidence>
<dbReference type="Proteomes" id="UP000264820">
    <property type="component" value="Unplaced"/>
</dbReference>
<dbReference type="Gene3D" id="1.20.5.170">
    <property type="match status" value="1"/>
</dbReference>
<dbReference type="InterPro" id="IPR046347">
    <property type="entry name" value="bZIP_sf"/>
</dbReference>
<reference evidence="8" key="1">
    <citation type="submission" date="2025-08" db="UniProtKB">
        <authorList>
            <consortium name="Ensembl"/>
        </authorList>
    </citation>
    <scope>IDENTIFICATION</scope>
</reference>
<dbReference type="GO" id="GO:0007623">
    <property type="term" value="P:circadian rhythm"/>
    <property type="evidence" value="ECO:0007669"/>
    <property type="project" value="TreeGrafter"/>
</dbReference>
<dbReference type="SUPFAM" id="SSF57959">
    <property type="entry name" value="Leucine zipper domain"/>
    <property type="match status" value="1"/>
</dbReference>
<dbReference type="GO" id="GO:0005634">
    <property type="term" value="C:nucleus"/>
    <property type="evidence" value="ECO:0007669"/>
    <property type="project" value="TreeGrafter"/>
</dbReference>
<accession>A0A3Q2YV21</accession>
<evidence type="ECO:0000259" key="7">
    <source>
        <dbReference type="PROSITE" id="PS50217"/>
    </source>
</evidence>
<feature type="transmembrane region" description="Helical" evidence="6">
    <location>
        <begin position="35"/>
        <end position="53"/>
    </location>
</feature>
<keyword evidence="2" id="KW-0805">Transcription regulation</keyword>
<proteinExistence type="inferred from homology"/>
<dbReference type="PANTHER" id="PTHR15284">
    <property type="entry name" value="NUCLEAR FACTOR INTERLEUKIN-3-REGULATED PROTEIN"/>
    <property type="match status" value="1"/>
</dbReference>
<dbReference type="AlphaFoldDB" id="A0A3Q2YV21"/>
<dbReference type="Ensembl" id="ENSHCOT00000013727.1">
    <property type="protein sequence ID" value="ENSHCOP00000017462.1"/>
    <property type="gene ID" value="ENSHCOG00000000737.1"/>
</dbReference>
<keyword evidence="6" id="KW-0472">Membrane</keyword>
<name>A0A3Q2YV21_HIPCM</name>
<sequence length="139" mass="16033">DPESSQTFSPQGPTGVSHLWSGDINLSLVFDQHLGLLYATVYLMWVIMDATYWQRRLKNNESAKRSRDKRRLHDFMLERHVAALREENIRLRAQLLTPSCLWVNKSETTIAQLDSFKLDQDKCKNGIKSFHSVAGVMNI</sequence>
<dbReference type="GO" id="GO:0003677">
    <property type="term" value="F:DNA binding"/>
    <property type="evidence" value="ECO:0007669"/>
    <property type="project" value="UniProtKB-KW"/>
</dbReference>
<dbReference type="STRING" id="109280.ENSHCOP00000017462"/>
<evidence type="ECO:0000256" key="1">
    <source>
        <dbReference type="ARBA" id="ARBA00006079"/>
    </source>
</evidence>
<keyword evidence="5" id="KW-0539">Nucleus</keyword>
<dbReference type="Pfam" id="PF07716">
    <property type="entry name" value="bZIP_2"/>
    <property type="match status" value="1"/>
</dbReference>
<evidence type="ECO:0000313" key="9">
    <source>
        <dbReference type="Proteomes" id="UP000264820"/>
    </source>
</evidence>
<protein>
    <recommendedName>
        <fullName evidence="7">BZIP domain-containing protein</fullName>
    </recommendedName>
</protein>
<dbReference type="PROSITE" id="PS50217">
    <property type="entry name" value="BZIP"/>
    <property type="match status" value="1"/>
</dbReference>
<organism evidence="8 9">
    <name type="scientific">Hippocampus comes</name>
    <name type="common">Tiger tail seahorse</name>
    <dbReference type="NCBI Taxonomy" id="109280"/>
    <lineage>
        <taxon>Eukaryota</taxon>
        <taxon>Metazoa</taxon>
        <taxon>Chordata</taxon>
        <taxon>Craniata</taxon>
        <taxon>Vertebrata</taxon>
        <taxon>Euteleostomi</taxon>
        <taxon>Actinopterygii</taxon>
        <taxon>Neopterygii</taxon>
        <taxon>Teleostei</taxon>
        <taxon>Neoteleostei</taxon>
        <taxon>Acanthomorphata</taxon>
        <taxon>Syngnathiaria</taxon>
        <taxon>Syngnathiformes</taxon>
        <taxon>Syngnathoidei</taxon>
        <taxon>Syngnathidae</taxon>
        <taxon>Hippocampus</taxon>
    </lineage>
</organism>
<evidence type="ECO:0000256" key="3">
    <source>
        <dbReference type="ARBA" id="ARBA00023125"/>
    </source>
</evidence>